<dbReference type="EMBL" id="JANRMS010000931">
    <property type="protein sequence ID" value="KAJ3532745.1"/>
    <property type="molecule type" value="Genomic_DNA"/>
</dbReference>
<reference evidence="1" key="1">
    <citation type="submission" date="2022-08" db="EMBL/GenBank/DDBJ databases">
        <title>Genome Sequence of Fusarium decemcellulare.</title>
        <authorList>
            <person name="Buettner E."/>
        </authorList>
    </citation>
    <scope>NUCLEOTIDE SEQUENCE</scope>
    <source>
        <strain evidence="1">Babe19</strain>
    </source>
</reference>
<dbReference type="Proteomes" id="UP001148629">
    <property type="component" value="Unassembled WGS sequence"/>
</dbReference>
<evidence type="ECO:0000313" key="2">
    <source>
        <dbReference type="Proteomes" id="UP001148629"/>
    </source>
</evidence>
<accession>A0ACC1S614</accession>
<keyword evidence="2" id="KW-1185">Reference proteome</keyword>
<organism evidence="1 2">
    <name type="scientific">Fusarium decemcellulare</name>
    <dbReference type="NCBI Taxonomy" id="57161"/>
    <lineage>
        <taxon>Eukaryota</taxon>
        <taxon>Fungi</taxon>
        <taxon>Dikarya</taxon>
        <taxon>Ascomycota</taxon>
        <taxon>Pezizomycotina</taxon>
        <taxon>Sordariomycetes</taxon>
        <taxon>Hypocreomycetidae</taxon>
        <taxon>Hypocreales</taxon>
        <taxon>Nectriaceae</taxon>
        <taxon>Fusarium</taxon>
        <taxon>Fusarium decemcellulare species complex</taxon>
    </lineage>
</organism>
<protein>
    <submittedName>
        <fullName evidence="1">Uncharacterized protein</fullName>
    </submittedName>
</protein>
<proteinExistence type="predicted"/>
<evidence type="ECO:0000313" key="1">
    <source>
        <dbReference type="EMBL" id="KAJ3532745.1"/>
    </source>
</evidence>
<gene>
    <name evidence="1" type="ORF">NM208_g8297</name>
</gene>
<sequence length="237" mass="25448">MQLRGRVWYGVILGLSAVAHASRVDDTCPNGFAIVELQPYEIVFYNMPGSPVVTGTKTVTEFPQYGYTNIIVPDGHNDHVHHSQWSNSPGSDHSHCDYCATVTTSALMPFRKTIPPTTKGGVSTVITGVLPDCENCATVTTTGPVPFVTTIYPSLSDDIPTVVICEGPPTDSEFVITRVPGPKSDIATIPSGTVPGTATIPYTIDDSDDYTTTVKSTTTIRIITTSYLHTTSARLHD</sequence>
<name>A0ACC1S614_9HYPO</name>
<comment type="caution">
    <text evidence="1">The sequence shown here is derived from an EMBL/GenBank/DDBJ whole genome shotgun (WGS) entry which is preliminary data.</text>
</comment>